<dbReference type="AlphaFoldDB" id="A0A9P6JTQ2"/>
<dbReference type="OrthoDB" id="3130513at2759"/>
<organism evidence="2 3">
    <name type="scientific">Crepidotus variabilis</name>
    <dbReference type="NCBI Taxonomy" id="179855"/>
    <lineage>
        <taxon>Eukaryota</taxon>
        <taxon>Fungi</taxon>
        <taxon>Dikarya</taxon>
        <taxon>Basidiomycota</taxon>
        <taxon>Agaricomycotina</taxon>
        <taxon>Agaricomycetes</taxon>
        <taxon>Agaricomycetidae</taxon>
        <taxon>Agaricales</taxon>
        <taxon>Agaricineae</taxon>
        <taxon>Crepidotaceae</taxon>
        <taxon>Crepidotus</taxon>
    </lineage>
</organism>
<evidence type="ECO:0000313" key="2">
    <source>
        <dbReference type="EMBL" id="KAF9531800.1"/>
    </source>
</evidence>
<feature type="coiled-coil region" evidence="1">
    <location>
        <begin position="235"/>
        <end position="283"/>
    </location>
</feature>
<keyword evidence="3" id="KW-1185">Reference proteome</keyword>
<name>A0A9P6JTQ2_9AGAR</name>
<protein>
    <submittedName>
        <fullName evidence="2">Uncharacterized protein</fullName>
    </submittedName>
</protein>
<keyword evidence="1" id="KW-0175">Coiled coil</keyword>
<evidence type="ECO:0000256" key="1">
    <source>
        <dbReference type="SAM" id="Coils"/>
    </source>
</evidence>
<dbReference type="EMBL" id="MU157834">
    <property type="protein sequence ID" value="KAF9531800.1"/>
    <property type="molecule type" value="Genomic_DNA"/>
</dbReference>
<gene>
    <name evidence="2" type="ORF">CPB83DRAFT_87321</name>
</gene>
<reference evidence="2" key="1">
    <citation type="submission" date="2020-11" db="EMBL/GenBank/DDBJ databases">
        <authorList>
            <consortium name="DOE Joint Genome Institute"/>
            <person name="Ahrendt S."/>
            <person name="Riley R."/>
            <person name="Andreopoulos W."/>
            <person name="Labutti K."/>
            <person name="Pangilinan J."/>
            <person name="Ruiz-Duenas F.J."/>
            <person name="Barrasa J.M."/>
            <person name="Sanchez-Garcia M."/>
            <person name="Camarero S."/>
            <person name="Miyauchi S."/>
            <person name="Serrano A."/>
            <person name="Linde D."/>
            <person name="Babiker R."/>
            <person name="Drula E."/>
            <person name="Ayuso-Fernandez I."/>
            <person name="Pacheco R."/>
            <person name="Padilla G."/>
            <person name="Ferreira P."/>
            <person name="Barriuso J."/>
            <person name="Kellner H."/>
            <person name="Castanera R."/>
            <person name="Alfaro M."/>
            <person name="Ramirez L."/>
            <person name="Pisabarro A.G."/>
            <person name="Kuo A."/>
            <person name="Tritt A."/>
            <person name="Lipzen A."/>
            <person name="He G."/>
            <person name="Yan M."/>
            <person name="Ng V."/>
            <person name="Cullen D."/>
            <person name="Martin F."/>
            <person name="Rosso M.-N."/>
            <person name="Henrissat B."/>
            <person name="Hibbett D."/>
            <person name="Martinez A.T."/>
            <person name="Grigoriev I.V."/>
        </authorList>
    </citation>
    <scope>NUCLEOTIDE SEQUENCE</scope>
    <source>
        <strain evidence="2">CBS 506.95</strain>
    </source>
</reference>
<comment type="caution">
    <text evidence="2">The sequence shown here is derived from an EMBL/GenBank/DDBJ whole genome shotgun (WGS) entry which is preliminary data.</text>
</comment>
<accession>A0A9P6JTQ2</accession>
<dbReference type="Proteomes" id="UP000807306">
    <property type="component" value="Unassembled WGS sequence"/>
</dbReference>
<sequence>MSGNTAPTLETKVFRLEHSGKALEAKDSLSFSVPSNSPNQLWSSYSGVNGQWIINRGTGAYLVVDNNTVGVKIELPYEWNIQNDGSSVRLEAASQKIYLQSSQQKLAVSPKQDADSLFTITYVTKPVLTVGSKDYVESPEHTCVANHVFNTVNALNAVIHILEHPDSTLPVDSMAVLFRDHIKLFTARGGEAAENLELARQTVASWFAVIGAKMNAEVKDKGTTESSTRNENPGLKAAEKQLAELGTTHTKTKAELKEQEKKIKTAEDNYESEKKHYENAKANEDLAKGSYDDALAEPVLELDEADTSTFVGNVWLAKKAEREGAEEKKNSRKGELDREQGLLKTLKDQSAREVIDIAKLEADVKKAKSVTDDGASKKRDYQNHHQTLTTLYGLLKDCREHLIDTLRYNVGGGAKFSAVREKLKGLVNALEKGEDFKEPLKILDRAALDHLMTRIPAITGGSPAGKLTN</sequence>
<proteinExistence type="predicted"/>
<evidence type="ECO:0000313" key="3">
    <source>
        <dbReference type="Proteomes" id="UP000807306"/>
    </source>
</evidence>